<evidence type="ECO:0000313" key="3">
    <source>
        <dbReference type="EMBL" id="RVU23597.1"/>
    </source>
</evidence>
<dbReference type="Pfam" id="PF07676">
    <property type="entry name" value="PD40"/>
    <property type="match status" value="3"/>
</dbReference>
<keyword evidence="2" id="KW-0732">Signal</keyword>
<dbReference type="Gene3D" id="2.120.10.30">
    <property type="entry name" value="TolB, C-terminal domain"/>
    <property type="match status" value="1"/>
</dbReference>
<dbReference type="InterPro" id="IPR011659">
    <property type="entry name" value="WD40"/>
</dbReference>
<dbReference type="PANTHER" id="PTHR36842:SF1">
    <property type="entry name" value="PROTEIN TOLB"/>
    <property type="match status" value="1"/>
</dbReference>
<dbReference type="InterPro" id="IPR011042">
    <property type="entry name" value="6-blade_b-propeller_TolB-like"/>
</dbReference>
<dbReference type="Proteomes" id="UP000282832">
    <property type="component" value="Unassembled WGS sequence"/>
</dbReference>
<dbReference type="EMBL" id="SACY01000005">
    <property type="protein sequence ID" value="RVU23597.1"/>
    <property type="molecule type" value="Genomic_DNA"/>
</dbReference>
<reference evidence="3 4" key="1">
    <citation type="submission" date="2019-01" db="EMBL/GenBank/DDBJ databases">
        <authorList>
            <person name="Chen W.-M."/>
        </authorList>
    </citation>
    <scope>NUCLEOTIDE SEQUENCE [LARGE SCALE GENOMIC DNA]</scope>
    <source>
        <strain evidence="3 4">FSY-15</strain>
    </source>
</reference>
<dbReference type="OrthoDB" id="8432779at2"/>
<keyword evidence="4" id="KW-1185">Reference proteome</keyword>
<feature type="chain" id="PRO_5019260510" evidence="2">
    <location>
        <begin position="22"/>
        <end position="307"/>
    </location>
</feature>
<dbReference type="SUPFAM" id="SSF82171">
    <property type="entry name" value="DPP6 N-terminal domain-like"/>
    <property type="match status" value="1"/>
</dbReference>
<name>A0A437PMV6_9BACT</name>
<gene>
    <name evidence="3" type="ORF">EOJ36_11005</name>
</gene>
<sequence>MKKSLSLLFALIFGVYAFSNAKSIADTTSYLQTLEIKTGKIDTVLVFKKHLEAPNWHPENYLIYNSYGKLYKFDLKTKVTTLINTDKIVSLNNDHGLSPDKKWLAISANDKTNPSPKGYKSAIYVLPITGGIPRKVTTDVPSYWHGWSPDGKILVYCAERNGNYDIYGIDVNGGPEKRITTTEGLDDGPEYSPDGKYIYINSYRTGHMQIWRMKPDGSEPEQLTFDENSNWFAHVSPNNKQIVYIAYTSDEKQSHLFGKNVKLRLMDLATKQIRDLTPVFYGGQGTINVPSWSPDSKKIAFVSYSVK</sequence>
<accession>A0A437PMV6</accession>
<feature type="signal peptide" evidence="2">
    <location>
        <begin position="1"/>
        <end position="21"/>
    </location>
</feature>
<evidence type="ECO:0000313" key="4">
    <source>
        <dbReference type="Proteomes" id="UP000282832"/>
    </source>
</evidence>
<protein>
    <submittedName>
        <fullName evidence="3">Transporter</fullName>
    </submittedName>
</protein>
<dbReference type="AlphaFoldDB" id="A0A437PMV6"/>
<evidence type="ECO:0000256" key="1">
    <source>
        <dbReference type="ARBA" id="ARBA00009820"/>
    </source>
</evidence>
<dbReference type="RefSeq" id="WP_127805317.1">
    <property type="nucleotide sequence ID" value="NZ_SACY01000005.1"/>
</dbReference>
<comment type="caution">
    <text evidence="3">The sequence shown here is derived from an EMBL/GenBank/DDBJ whole genome shotgun (WGS) entry which is preliminary data.</text>
</comment>
<evidence type="ECO:0000256" key="2">
    <source>
        <dbReference type="SAM" id="SignalP"/>
    </source>
</evidence>
<dbReference type="PANTHER" id="PTHR36842">
    <property type="entry name" value="PROTEIN TOLB HOMOLOG"/>
    <property type="match status" value="1"/>
</dbReference>
<proteinExistence type="inferred from homology"/>
<comment type="similarity">
    <text evidence="1">Belongs to the TolB family.</text>
</comment>
<organism evidence="3 4">
    <name type="scientific">Sandaracinomonas limnophila</name>
    <dbReference type="NCBI Taxonomy" id="1862386"/>
    <lineage>
        <taxon>Bacteria</taxon>
        <taxon>Pseudomonadati</taxon>
        <taxon>Bacteroidota</taxon>
        <taxon>Cytophagia</taxon>
        <taxon>Cytophagales</taxon>
        <taxon>Flectobacillaceae</taxon>
        <taxon>Sandaracinomonas</taxon>
    </lineage>
</organism>